<reference evidence="1" key="1">
    <citation type="submission" date="2021-03" db="EMBL/GenBank/DDBJ databases">
        <title>Draft genome sequence of rust myrtle Austropuccinia psidii MF-1, a brazilian biotype.</title>
        <authorList>
            <person name="Quecine M.C."/>
            <person name="Pachon D.M.R."/>
            <person name="Bonatelli M.L."/>
            <person name="Correr F.H."/>
            <person name="Franceschini L.M."/>
            <person name="Leite T.F."/>
            <person name="Margarido G.R.A."/>
            <person name="Almeida C.A."/>
            <person name="Ferrarezi J.A."/>
            <person name="Labate C.A."/>
        </authorList>
    </citation>
    <scope>NUCLEOTIDE SEQUENCE</scope>
    <source>
        <strain evidence="1">MF-1</strain>
    </source>
</reference>
<dbReference type="EMBL" id="AVOT02019192">
    <property type="protein sequence ID" value="MBW0506608.1"/>
    <property type="molecule type" value="Genomic_DNA"/>
</dbReference>
<accession>A0A9Q3DTU1</accession>
<dbReference type="Proteomes" id="UP000765509">
    <property type="component" value="Unassembled WGS sequence"/>
</dbReference>
<evidence type="ECO:0008006" key="3">
    <source>
        <dbReference type="Google" id="ProtNLM"/>
    </source>
</evidence>
<dbReference type="PANTHER" id="PTHR11439">
    <property type="entry name" value="GAG-POL-RELATED RETROTRANSPOSON"/>
    <property type="match status" value="1"/>
</dbReference>
<organism evidence="1 2">
    <name type="scientific">Austropuccinia psidii MF-1</name>
    <dbReference type="NCBI Taxonomy" id="1389203"/>
    <lineage>
        <taxon>Eukaryota</taxon>
        <taxon>Fungi</taxon>
        <taxon>Dikarya</taxon>
        <taxon>Basidiomycota</taxon>
        <taxon>Pucciniomycotina</taxon>
        <taxon>Pucciniomycetes</taxon>
        <taxon>Pucciniales</taxon>
        <taxon>Sphaerophragmiaceae</taxon>
        <taxon>Austropuccinia</taxon>
    </lineage>
</organism>
<comment type="caution">
    <text evidence="1">The sequence shown here is derived from an EMBL/GenBank/DDBJ whole genome shotgun (WGS) entry which is preliminary data.</text>
</comment>
<dbReference type="OrthoDB" id="3344688at2759"/>
<dbReference type="AlphaFoldDB" id="A0A9Q3DTU1"/>
<evidence type="ECO:0000313" key="2">
    <source>
        <dbReference type="Proteomes" id="UP000765509"/>
    </source>
</evidence>
<proteinExistence type="predicted"/>
<dbReference type="CDD" id="cd09272">
    <property type="entry name" value="RNase_HI_RT_Ty1"/>
    <property type="match status" value="1"/>
</dbReference>
<name>A0A9Q3DTU1_9BASI</name>
<evidence type="ECO:0000313" key="1">
    <source>
        <dbReference type="EMBL" id="MBW0506608.1"/>
    </source>
</evidence>
<sequence>MVAWNSKRQTCIASLTCQAEYMALSFAAKESIWLINNFKEILQATRPTLLSDNKSAIQIADNASSRKKSRHIQHEFHIINELVVKKKVYLEWTDSGNQLADIFTKPLGKINVAKFQKSMEDLWGGVLKNPKKVLENAEQNEYSYPQT</sequence>
<keyword evidence="2" id="KW-1185">Reference proteome</keyword>
<protein>
    <recommendedName>
        <fullName evidence="3">Copia protein</fullName>
    </recommendedName>
</protein>
<gene>
    <name evidence="1" type="ORF">O181_046323</name>
</gene>
<dbReference type="PANTHER" id="PTHR11439:SF467">
    <property type="entry name" value="INTEGRASE CATALYTIC DOMAIN-CONTAINING PROTEIN"/>
    <property type="match status" value="1"/>
</dbReference>